<organism evidence="1 2">
    <name type="scientific">Pilibacter termitis</name>
    <dbReference type="NCBI Taxonomy" id="263852"/>
    <lineage>
        <taxon>Bacteria</taxon>
        <taxon>Bacillati</taxon>
        <taxon>Bacillota</taxon>
        <taxon>Bacilli</taxon>
        <taxon>Lactobacillales</taxon>
        <taxon>Enterococcaceae</taxon>
        <taxon>Pilibacter</taxon>
    </lineage>
</organism>
<dbReference type="Proteomes" id="UP000190328">
    <property type="component" value="Unassembled WGS sequence"/>
</dbReference>
<sequence length="70" mass="7886">MRHDIYLPEAKLQVALRTATKLLPLAARNRKAKKCVLKSVAASHGIYLPEAELQVTLRTATRLQHFAARH</sequence>
<evidence type="ECO:0000313" key="1">
    <source>
        <dbReference type="EMBL" id="SJZ55935.1"/>
    </source>
</evidence>
<protein>
    <submittedName>
        <fullName evidence="1">Uncharacterized protein</fullName>
    </submittedName>
</protein>
<proteinExistence type="predicted"/>
<evidence type="ECO:0000313" key="2">
    <source>
        <dbReference type="Proteomes" id="UP000190328"/>
    </source>
</evidence>
<dbReference type="AlphaFoldDB" id="A0A1T4LMJ4"/>
<dbReference type="RefSeq" id="WP_078806679.1">
    <property type="nucleotide sequence ID" value="NZ_FUXI01000006.1"/>
</dbReference>
<name>A0A1T4LMJ4_9ENTE</name>
<dbReference type="EMBL" id="FUXI01000006">
    <property type="protein sequence ID" value="SJZ55935.1"/>
    <property type="molecule type" value="Genomic_DNA"/>
</dbReference>
<reference evidence="1 2" key="1">
    <citation type="submission" date="2017-02" db="EMBL/GenBank/DDBJ databases">
        <authorList>
            <person name="Peterson S.W."/>
        </authorList>
    </citation>
    <scope>NUCLEOTIDE SEQUENCE [LARGE SCALE GENOMIC DNA]</scope>
    <source>
        <strain evidence="1 2">ATCC BAA-1030</strain>
    </source>
</reference>
<accession>A0A1T4LMJ4</accession>
<keyword evidence="2" id="KW-1185">Reference proteome</keyword>
<gene>
    <name evidence="1" type="ORF">SAMN02745116_00725</name>
</gene>